<comment type="subcellular location">
    <subcellularLocation>
        <location evidence="2">Membrane</location>
        <topology evidence="2">Multi-pass membrane protein</topology>
    </subcellularLocation>
</comment>
<keyword evidence="9 16" id="KW-0067">ATP-binding</keyword>
<dbReference type="InterPro" id="IPR011712">
    <property type="entry name" value="Sig_transdc_His_kin_sub3_dim/P"/>
</dbReference>
<dbReference type="InterPro" id="IPR036890">
    <property type="entry name" value="HATPase_C_sf"/>
</dbReference>
<feature type="domain" description="PAC" evidence="15">
    <location>
        <begin position="331"/>
        <end position="385"/>
    </location>
</feature>
<dbReference type="Pfam" id="PF07730">
    <property type="entry name" value="HisKA_3"/>
    <property type="match status" value="1"/>
</dbReference>
<dbReference type="InterPro" id="IPR005467">
    <property type="entry name" value="His_kinase_dom"/>
</dbReference>
<evidence type="ECO:0000256" key="5">
    <source>
        <dbReference type="ARBA" id="ARBA00022679"/>
    </source>
</evidence>
<evidence type="ECO:0000313" key="17">
    <source>
        <dbReference type="Proteomes" id="UP001597560"/>
    </source>
</evidence>
<dbReference type="EC" id="2.7.13.3" evidence="3"/>
<dbReference type="Gene3D" id="1.20.5.1930">
    <property type="match status" value="1"/>
</dbReference>
<dbReference type="Proteomes" id="UP001597560">
    <property type="component" value="Unassembled WGS sequence"/>
</dbReference>
<keyword evidence="5" id="KW-0808">Transferase</keyword>
<feature type="domain" description="Histidine kinase" evidence="14">
    <location>
        <begin position="520"/>
        <end position="612"/>
    </location>
</feature>
<dbReference type="Gene3D" id="3.30.565.10">
    <property type="entry name" value="Histidine kinase-like ATPase, C-terminal domain"/>
    <property type="match status" value="1"/>
</dbReference>
<dbReference type="PANTHER" id="PTHR24421:SF10">
    <property type="entry name" value="NITRATE_NITRITE SENSOR PROTEIN NARQ"/>
    <property type="match status" value="1"/>
</dbReference>
<accession>A0ABW6AX81</accession>
<evidence type="ECO:0000259" key="15">
    <source>
        <dbReference type="PROSITE" id="PS50113"/>
    </source>
</evidence>
<sequence length="619" mass="71007">MDNTNERQNIVRIYTQHNQFSRLRAYYLLALSIIALSIIIGQFLVQRHLREQESDAHIVNMAGRQRMLSQKISKLILLTNRLNTKERDSLLKELASANTEWIENNTSLRYGNEAAAIPISKSKAINRLFLENQPVFDSIYFASNRIYSRLKNGDKSSYPFLENDMRTVLKHEPIFLRHMDSIVYTYEKLASGKIVKLKRTEYILFGISLLIIILEVLLIFIPTTRKVNETLIKLIKSESDAQQMSKEIGALYASLEESYERISGITLPVAPPRLIAKSDKGGNLYYVSDYYLRSFSHEEQRYKTIANLFGLAGEAADDFNDQLIDVVSNLKNWHKELVYSDKSGEKRHMDIHIIPIYNQEGEVDVLQVFAADMTPRRLAEQDMYKKDRAEIERKVNEQKFRSILVLEGQEEERKRIAMNIHDGIGQMLTSLKFQTASIDLSKTKETEQKLLDINKLIKDIIQEVRIVTFNLKPPVLSDYGLVAGLKNLVQEIDKLSNNRLIFENITDFQQRLSPKVENNIYRIVQEAVNNAIKYANSPTVLVSLEHNTDELVLTIKDTGVGFESKSTDLFHADYGHGFLNMQERATYINGKLLIESKPGLGTIIKLFVPLKNKPGNIAI</sequence>
<keyword evidence="10 13" id="KW-1133">Transmembrane helix</keyword>
<evidence type="ECO:0000256" key="3">
    <source>
        <dbReference type="ARBA" id="ARBA00012438"/>
    </source>
</evidence>
<dbReference type="InterPro" id="IPR003594">
    <property type="entry name" value="HATPase_dom"/>
</dbReference>
<proteinExistence type="predicted"/>
<name>A0ABW6AX81_9SPHI</name>
<reference evidence="17" key="1">
    <citation type="journal article" date="2019" name="Int. J. Syst. Evol. Microbiol.">
        <title>The Global Catalogue of Microorganisms (GCM) 10K type strain sequencing project: providing services to taxonomists for standard genome sequencing and annotation.</title>
        <authorList>
            <consortium name="The Broad Institute Genomics Platform"/>
            <consortium name="The Broad Institute Genome Sequencing Center for Infectious Disease"/>
            <person name="Wu L."/>
            <person name="Ma J."/>
        </authorList>
    </citation>
    <scope>NUCLEOTIDE SEQUENCE [LARGE SCALE GENOMIC DNA]</scope>
    <source>
        <strain evidence="17">KCTC 23098</strain>
    </source>
</reference>
<evidence type="ECO:0000256" key="12">
    <source>
        <dbReference type="ARBA" id="ARBA00023136"/>
    </source>
</evidence>
<dbReference type="Pfam" id="PF13675">
    <property type="entry name" value="PilJ"/>
    <property type="match status" value="1"/>
</dbReference>
<dbReference type="InterPro" id="IPR000700">
    <property type="entry name" value="PAS-assoc_C"/>
</dbReference>
<evidence type="ECO:0000256" key="6">
    <source>
        <dbReference type="ARBA" id="ARBA00022692"/>
    </source>
</evidence>
<keyword evidence="12 13" id="KW-0472">Membrane</keyword>
<evidence type="ECO:0000256" key="7">
    <source>
        <dbReference type="ARBA" id="ARBA00022741"/>
    </source>
</evidence>
<keyword evidence="17" id="KW-1185">Reference proteome</keyword>
<comment type="caution">
    <text evidence="16">The sequence shown here is derived from an EMBL/GenBank/DDBJ whole genome shotgun (WGS) entry which is preliminary data.</text>
</comment>
<feature type="transmembrane region" description="Helical" evidence="13">
    <location>
        <begin position="25"/>
        <end position="45"/>
    </location>
</feature>
<dbReference type="InterPro" id="IPR029095">
    <property type="entry name" value="NarX-like_N"/>
</dbReference>
<dbReference type="GO" id="GO:0005524">
    <property type="term" value="F:ATP binding"/>
    <property type="evidence" value="ECO:0007669"/>
    <property type="project" value="UniProtKB-KW"/>
</dbReference>
<dbReference type="CDD" id="cd16917">
    <property type="entry name" value="HATPase_UhpB-NarQ-NarX-like"/>
    <property type="match status" value="1"/>
</dbReference>
<evidence type="ECO:0000313" key="16">
    <source>
        <dbReference type="EMBL" id="MFD2960584.1"/>
    </source>
</evidence>
<evidence type="ECO:0000256" key="4">
    <source>
        <dbReference type="ARBA" id="ARBA00022553"/>
    </source>
</evidence>
<dbReference type="SUPFAM" id="SSF55785">
    <property type="entry name" value="PYP-like sensor domain (PAS domain)"/>
    <property type="match status" value="1"/>
</dbReference>
<dbReference type="RefSeq" id="WP_377608854.1">
    <property type="nucleotide sequence ID" value="NZ_JBHUPA010000001.1"/>
</dbReference>
<dbReference type="InterPro" id="IPR000014">
    <property type="entry name" value="PAS"/>
</dbReference>
<dbReference type="Pfam" id="PF13426">
    <property type="entry name" value="PAS_9"/>
    <property type="match status" value="1"/>
</dbReference>
<dbReference type="InterPro" id="IPR050482">
    <property type="entry name" value="Sensor_HK_TwoCompSys"/>
</dbReference>
<keyword evidence="4" id="KW-0597">Phosphoprotein</keyword>
<dbReference type="EMBL" id="JBHUPA010000001">
    <property type="protein sequence ID" value="MFD2960584.1"/>
    <property type="molecule type" value="Genomic_DNA"/>
</dbReference>
<feature type="transmembrane region" description="Helical" evidence="13">
    <location>
        <begin position="202"/>
        <end position="221"/>
    </location>
</feature>
<comment type="catalytic activity">
    <reaction evidence="1">
        <text>ATP + protein L-histidine = ADP + protein N-phospho-L-histidine.</text>
        <dbReference type="EC" id="2.7.13.3"/>
    </reaction>
</comment>
<dbReference type="InterPro" id="IPR035965">
    <property type="entry name" value="PAS-like_dom_sf"/>
</dbReference>
<evidence type="ECO:0000256" key="13">
    <source>
        <dbReference type="SAM" id="Phobius"/>
    </source>
</evidence>
<dbReference type="SUPFAM" id="SSF55874">
    <property type="entry name" value="ATPase domain of HSP90 chaperone/DNA topoisomerase II/histidine kinase"/>
    <property type="match status" value="1"/>
</dbReference>
<keyword evidence="11" id="KW-0902">Two-component regulatory system</keyword>
<evidence type="ECO:0000256" key="1">
    <source>
        <dbReference type="ARBA" id="ARBA00000085"/>
    </source>
</evidence>
<evidence type="ECO:0000256" key="9">
    <source>
        <dbReference type="ARBA" id="ARBA00022840"/>
    </source>
</evidence>
<dbReference type="PANTHER" id="PTHR24421">
    <property type="entry name" value="NITRATE/NITRITE SENSOR PROTEIN NARX-RELATED"/>
    <property type="match status" value="1"/>
</dbReference>
<evidence type="ECO:0000256" key="2">
    <source>
        <dbReference type="ARBA" id="ARBA00004141"/>
    </source>
</evidence>
<evidence type="ECO:0000259" key="14">
    <source>
        <dbReference type="PROSITE" id="PS50109"/>
    </source>
</evidence>
<gene>
    <name evidence="16" type="ORF">ACFS6J_02215</name>
</gene>
<evidence type="ECO:0000256" key="8">
    <source>
        <dbReference type="ARBA" id="ARBA00022777"/>
    </source>
</evidence>
<keyword evidence="7" id="KW-0547">Nucleotide-binding</keyword>
<dbReference type="Gene3D" id="3.30.450.20">
    <property type="entry name" value="PAS domain"/>
    <property type="match status" value="1"/>
</dbReference>
<keyword evidence="8" id="KW-0418">Kinase</keyword>
<dbReference type="PROSITE" id="PS50113">
    <property type="entry name" value="PAC"/>
    <property type="match status" value="1"/>
</dbReference>
<dbReference type="SMART" id="SM00387">
    <property type="entry name" value="HATPase_c"/>
    <property type="match status" value="1"/>
</dbReference>
<evidence type="ECO:0000256" key="10">
    <source>
        <dbReference type="ARBA" id="ARBA00022989"/>
    </source>
</evidence>
<dbReference type="Pfam" id="PF02518">
    <property type="entry name" value="HATPase_c"/>
    <property type="match status" value="1"/>
</dbReference>
<organism evidence="16 17">
    <name type="scientific">Olivibacter jilunii</name>
    <dbReference type="NCBI Taxonomy" id="985016"/>
    <lineage>
        <taxon>Bacteria</taxon>
        <taxon>Pseudomonadati</taxon>
        <taxon>Bacteroidota</taxon>
        <taxon>Sphingobacteriia</taxon>
        <taxon>Sphingobacteriales</taxon>
        <taxon>Sphingobacteriaceae</taxon>
        <taxon>Olivibacter</taxon>
    </lineage>
</organism>
<protein>
    <recommendedName>
        <fullName evidence="3">histidine kinase</fullName>
        <ecNumber evidence="3">2.7.13.3</ecNumber>
    </recommendedName>
</protein>
<evidence type="ECO:0000256" key="11">
    <source>
        <dbReference type="ARBA" id="ARBA00023012"/>
    </source>
</evidence>
<keyword evidence="6 13" id="KW-0812">Transmembrane</keyword>
<dbReference type="PROSITE" id="PS50109">
    <property type="entry name" value="HIS_KIN"/>
    <property type="match status" value="1"/>
</dbReference>